<dbReference type="PANTHER" id="PTHR30213:SF0">
    <property type="entry name" value="UPF0761 MEMBRANE PROTEIN YIHY"/>
    <property type="match status" value="1"/>
</dbReference>
<evidence type="ECO:0000256" key="3">
    <source>
        <dbReference type="ARBA" id="ARBA00022692"/>
    </source>
</evidence>
<evidence type="ECO:0000256" key="1">
    <source>
        <dbReference type="ARBA" id="ARBA00004651"/>
    </source>
</evidence>
<reference evidence="8 9" key="1">
    <citation type="submission" date="2011-10" db="EMBL/GenBank/DDBJ databases">
        <title>The Improved High-Quality Draft genome of Leptonema illini DSM 21528.</title>
        <authorList>
            <consortium name="US DOE Joint Genome Institute (JGI-PGF)"/>
            <person name="Lucas S."/>
            <person name="Copeland A."/>
            <person name="Lapidus A."/>
            <person name="Glavina del Rio T."/>
            <person name="Dalin E."/>
            <person name="Tice H."/>
            <person name="Bruce D."/>
            <person name="Goodwin L."/>
            <person name="Pitluck S."/>
            <person name="Peters L."/>
            <person name="Mikhailova N."/>
            <person name="Held B."/>
            <person name="Kyrpides N."/>
            <person name="Mavromatis K."/>
            <person name="Ivanova N."/>
            <person name="Markowitz V."/>
            <person name="Cheng J.-F."/>
            <person name="Hugenholtz P."/>
            <person name="Woyke T."/>
            <person name="Wu D."/>
            <person name="Gronow S."/>
            <person name="Wellnitz S."/>
            <person name="Brambilla E.-M."/>
            <person name="Klenk H.-P."/>
            <person name="Eisen J.A."/>
        </authorList>
    </citation>
    <scope>NUCLEOTIDE SEQUENCE [LARGE SCALE GENOMIC DNA]</scope>
    <source>
        <strain evidence="8 9">DSM 21528</strain>
    </source>
</reference>
<evidence type="ECO:0000256" key="6">
    <source>
        <dbReference type="SAM" id="MobiDB-lite"/>
    </source>
</evidence>
<dbReference type="PIRSF" id="PIRSF035875">
    <property type="entry name" value="RNase_BN"/>
    <property type="match status" value="1"/>
</dbReference>
<feature type="transmembrane region" description="Helical" evidence="7">
    <location>
        <begin position="172"/>
        <end position="191"/>
    </location>
</feature>
<feature type="transmembrane region" description="Helical" evidence="7">
    <location>
        <begin position="250"/>
        <end position="268"/>
    </location>
</feature>
<keyword evidence="5 7" id="KW-0472">Membrane</keyword>
<evidence type="ECO:0000256" key="4">
    <source>
        <dbReference type="ARBA" id="ARBA00022989"/>
    </source>
</evidence>
<feature type="transmembrane region" description="Helical" evidence="7">
    <location>
        <begin position="87"/>
        <end position="109"/>
    </location>
</feature>
<sequence>MKRFLKALLRQIDESDLLALAAEMAFGLLLALFPGMLISVSLLGLVQNAYNVQYITGLLSAFLPADIYASLGPALKSLASSGRERSILTITMVTGFLSIASVFLTVIKAQEKIHAAPPTSFVKRAGRSLIITVVIMSALLVVVNAIFYYIMAQYHIVSRFQLWALSPYILKARFVLAFGIMFFATILIYRYSAPLSRSRFYRGFRLHWKGAAFLALSWILLSVSFGLIVRYQTPSGSLRDAYSYVGRMSAMMLYLYVSSFLFLVGAAINQIDASPISDEGPQPEASPDPEHEETEYTDDPPSR</sequence>
<dbReference type="AlphaFoldDB" id="H2CEB5"/>
<dbReference type="HOGENOM" id="CLU_917639_0_0_12"/>
<keyword evidence="9" id="KW-1185">Reference proteome</keyword>
<feature type="compositionally biased region" description="Acidic residues" evidence="6">
    <location>
        <begin position="290"/>
        <end position="303"/>
    </location>
</feature>
<dbReference type="GO" id="GO:0005886">
    <property type="term" value="C:plasma membrane"/>
    <property type="evidence" value="ECO:0007669"/>
    <property type="project" value="UniProtKB-SubCell"/>
</dbReference>
<dbReference type="Pfam" id="PF03631">
    <property type="entry name" value="Virul_fac_BrkB"/>
    <property type="match status" value="1"/>
</dbReference>
<comment type="subcellular location">
    <subcellularLocation>
        <location evidence="1">Cell membrane</location>
        <topology evidence="1">Multi-pass membrane protein</topology>
    </subcellularLocation>
</comment>
<accession>H2CEB5</accession>
<dbReference type="Proteomes" id="UP000005737">
    <property type="component" value="Unassembled WGS sequence"/>
</dbReference>
<feature type="transmembrane region" description="Helical" evidence="7">
    <location>
        <begin position="20"/>
        <end position="46"/>
    </location>
</feature>
<dbReference type="EMBL" id="JH597773">
    <property type="protein sequence ID" value="EHQ07670.1"/>
    <property type="molecule type" value="Genomic_DNA"/>
</dbReference>
<protein>
    <submittedName>
        <fullName evidence="8">Ribonuclease BN</fullName>
    </submittedName>
</protein>
<keyword evidence="3 7" id="KW-0812">Transmembrane</keyword>
<feature type="transmembrane region" description="Helical" evidence="7">
    <location>
        <begin position="211"/>
        <end position="229"/>
    </location>
</feature>
<dbReference type="InterPro" id="IPR017039">
    <property type="entry name" value="Virul_fac_BrkB"/>
</dbReference>
<name>H2CEB5_9LEPT</name>
<dbReference type="STRING" id="183.GCA_002009735_01123"/>
<evidence type="ECO:0000256" key="5">
    <source>
        <dbReference type="ARBA" id="ARBA00023136"/>
    </source>
</evidence>
<feature type="transmembrane region" description="Helical" evidence="7">
    <location>
        <begin position="129"/>
        <end position="151"/>
    </location>
</feature>
<proteinExistence type="predicted"/>
<dbReference type="PANTHER" id="PTHR30213">
    <property type="entry name" value="INNER MEMBRANE PROTEIN YHJD"/>
    <property type="match status" value="1"/>
</dbReference>
<organism evidence="8 9">
    <name type="scientific">Leptonema illini DSM 21528</name>
    <dbReference type="NCBI Taxonomy" id="929563"/>
    <lineage>
        <taxon>Bacteria</taxon>
        <taxon>Pseudomonadati</taxon>
        <taxon>Spirochaetota</taxon>
        <taxon>Spirochaetia</taxon>
        <taxon>Leptospirales</taxon>
        <taxon>Leptospiraceae</taxon>
        <taxon>Leptonema</taxon>
    </lineage>
</organism>
<dbReference type="RefSeq" id="WP_002773719.1">
    <property type="nucleotide sequence ID" value="NZ_JH597773.1"/>
</dbReference>
<feature type="region of interest" description="Disordered" evidence="6">
    <location>
        <begin position="274"/>
        <end position="303"/>
    </location>
</feature>
<evidence type="ECO:0000313" key="8">
    <source>
        <dbReference type="EMBL" id="EHQ07670.1"/>
    </source>
</evidence>
<keyword evidence="4 7" id="KW-1133">Transmembrane helix</keyword>
<evidence type="ECO:0000256" key="7">
    <source>
        <dbReference type="SAM" id="Phobius"/>
    </source>
</evidence>
<feature type="transmembrane region" description="Helical" evidence="7">
    <location>
        <begin position="52"/>
        <end position="75"/>
    </location>
</feature>
<gene>
    <name evidence="8" type="ORF">Lepil_3005</name>
</gene>
<evidence type="ECO:0000256" key="2">
    <source>
        <dbReference type="ARBA" id="ARBA00022475"/>
    </source>
</evidence>
<keyword evidence="2" id="KW-1003">Cell membrane</keyword>
<evidence type="ECO:0000313" key="9">
    <source>
        <dbReference type="Proteomes" id="UP000005737"/>
    </source>
</evidence>